<dbReference type="Proteomes" id="UP000324222">
    <property type="component" value="Unassembled WGS sequence"/>
</dbReference>
<evidence type="ECO:0000313" key="2">
    <source>
        <dbReference type="EMBL" id="MPC47883.1"/>
    </source>
</evidence>
<feature type="compositionally biased region" description="Basic residues" evidence="1">
    <location>
        <begin position="23"/>
        <end position="35"/>
    </location>
</feature>
<feature type="region of interest" description="Disordered" evidence="1">
    <location>
        <begin position="1"/>
        <end position="142"/>
    </location>
</feature>
<comment type="caution">
    <text evidence="2">The sequence shown here is derived from an EMBL/GenBank/DDBJ whole genome shotgun (WGS) entry which is preliminary data.</text>
</comment>
<proteinExistence type="predicted"/>
<accession>A0A5B7FS94</accession>
<feature type="compositionally biased region" description="Gly residues" evidence="1">
    <location>
        <begin position="36"/>
        <end position="48"/>
    </location>
</feature>
<reference evidence="2 3" key="1">
    <citation type="submission" date="2019-05" db="EMBL/GenBank/DDBJ databases">
        <title>Another draft genome of Portunus trituberculatus and its Hox gene families provides insights of decapod evolution.</title>
        <authorList>
            <person name="Jeong J.-H."/>
            <person name="Song I."/>
            <person name="Kim S."/>
            <person name="Choi T."/>
            <person name="Kim D."/>
            <person name="Ryu S."/>
            <person name="Kim W."/>
        </authorList>
    </citation>
    <scope>NUCLEOTIDE SEQUENCE [LARGE SCALE GENOMIC DNA]</scope>
    <source>
        <tissue evidence="2">Muscle</tissue>
    </source>
</reference>
<name>A0A5B7FS94_PORTR</name>
<protein>
    <submittedName>
        <fullName evidence="2">Uncharacterized protein</fullName>
    </submittedName>
</protein>
<evidence type="ECO:0000313" key="3">
    <source>
        <dbReference type="Proteomes" id="UP000324222"/>
    </source>
</evidence>
<dbReference type="OrthoDB" id="4822at2759"/>
<organism evidence="2 3">
    <name type="scientific">Portunus trituberculatus</name>
    <name type="common">Swimming crab</name>
    <name type="synonym">Neptunus trituberculatus</name>
    <dbReference type="NCBI Taxonomy" id="210409"/>
    <lineage>
        <taxon>Eukaryota</taxon>
        <taxon>Metazoa</taxon>
        <taxon>Ecdysozoa</taxon>
        <taxon>Arthropoda</taxon>
        <taxon>Crustacea</taxon>
        <taxon>Multicrustacea</taxon>
        <taxon>Malacostraca</taxon>
        <taxon>Eumalacostraca</taxon>
        <taxon>Eucarida</taxon>
        <taxon>Decapoda</taxon>
        <taxon>Pleocyemata</taxon>
        <taxon>Brachyura</taxon>
        <taxon>Eubrachyura</taxon>
        <taxon>Portunoidea</taxon>
        <taxon>Portunidae</taxon>
        <taxon>Portuninae</taxon>
        <taxon>Portunus</taxon>
    </lineage>
</organism>
<dbReference type="AlphaFoldDB" id="A0A5B7FS94"/>
<feature type="compositionally biased region" description="Basic and acidic residues" evidence="1">
    <location>
        <begin position="1"/>
        <end position="22"/>
    </location>
</feature>
<dbReference type="EMBL" id="VSRR010007980">
    <property type="protein sequence ID" value="MPC47883.1"/>
    <property type="molecule type" value="Genomic_DNA"/>
</dbReference>
<sequence length="142" mass="15536">MREMSKQEEILMKKKREIERKMKEQHHHHQAHGKKAGGGGGGGRGGSISSGVALPRHPTSHEPTGISITEVKEENYSTSHKSKSSGQGTNKLKAYCQSVPKQTDAAHTYSRQDNVSPPYPDDVKPHLLVDGRVSTPGRPHVT</sequence>
<keyword evidence="3" id="KW-1185">Reference proteome</keyword>
<evidence type="ECO:0000256" key="1">
    <source>
        <dbReference type="SAM" id="MobiDB-lite"/>
    </source>
</evidence>
<feature type="compositionally biased region" description="Polar residues" evidence="1">
    <location>
        <begin position="76"/>
        <end position="90"/>
    </location>
</feature>
<gene>
    <name evidence="2" type="ORF">E2C01_041644</name>
</gene>